<evidence type="ECO:0000256" key="4">
    <source>
        <dbReference type="ARBA" id="ARBA00022840"/>
    </source>
</evidence>
<keyword evidence="1" id="KW-0547">Nucleotide-binding</keyword>
<dbReference type="CDD" id="cd18808">
    <property type="entry name" value="SF1_C_Upf1"/>
    <property type="match status" value="1"/>
</dbReference>
<dbReference type="Pfam" id="PF13482">
    <property type="entry name" value="RNase_H_2"/>
    <property type="match status" value="1"/>
</dbReference>
<gene>
    <name evidence="7" type="ORF">SAMN05421751_1199</name>
</gene>
<dbReference type="Gene3D" id="3.40.50.300">
    <property type="entry name" value="P-loop containing nucleotide triphosphate hydrolases"/>
    <property type="match status" value="2"/>
</dbReference>
<organism evidence="7 8">
    <name type="scientific">Jhaorihella thermophila</name>
    <dbReference type="NCBI Taxonomy" id="488547"/>
    <lineage>
        <taxon>Bacteria</taxon>
        <taxon>Pseudomonadati</taxon>
        <taxon>Pseudomonadota</taxon>
        <taxon>Alphaproteobacteria</taxon>
        <taxon>Rhodobacterales</taxon>
        <taxon>Paracoccaceae</taxon>
        <taxon>Jhaorihella</taxon>
    </lineage>
</organism>
<evidence type="ECO:0000313" key="7">
    <source>
        <dbReference type="EMBL" id="SEG23821.1"/>
    </source>
</evidence>
<dbReference type="InterPro" id="IPR027417">
    <property type="entry name" value="P-loop_NTPase"/>
</dbReference>
<dbReference type="Pfam" id="PF13604">
    <property type="entry name" value="AAA_30"/>
    <property type="match status" value="1"/>
</dbReference>
<keyword evidence="3" id="KW-0347">Helicase</keyword>
<evidence type="ECO:0000256" key="2">
    <source>
        <dbReference type="ARBA" id="ARBA00022801"/>
    </source>
</evidence>
<keyword evidence="4" id="KW-0067">ATP-binding</keyword>
<dbReference type="GO" id="GO:0005524">
    <property type="term" value="F:ATP binding"/>
    <property type="evidence" value="ECO:0007669"/>
    <property type="project" value="UniProtKB-KW"/>
</dbReference>
<evidence type="ECO:0000259" key="5">
    <source>
        <dbReference type="Pfam" id="PF13087"/>
    </source>
</evidence>
<evidence type="ECO:0000256" key="3">
    <source>
        <dbReference type="ARBA" id="ARBA00022806"/>
    </source>
</evidence>
<feature type="domain" description="DNA2/NAM7 helicase-like C-terminal" evidence="5">
    <location>
        <begin position="903"/>
        <end position="1073"/>
    </location>
</feature>
<dbReference type="RefSeq" id="WP_104009044.1">
    <property type="nucleotide sequence ID" value="NZ_FNVD01000019.1"/>
</dbReference>
<dbReference type="GO" id="GO:0043139">
    <property type="term" value="F:5'-3' DNA helicase activity"/>
    <property type="evidence" value="ECO:0007669"/>
    <property type="project" value="TreeGrafter"/>
</dbReference>
<proteinExistence type="predicted"/>
<dbReference type="InterPro" id="IPR019993">
    <property type="entry name" value="RecB_nuclease_TM0106_put"/>
</dbReference>
<dbReference type="SUPFAM" id="SSF52540">
    <property type="entry name" value="P-loop containing nucleoside triphosphate hydrolases"/>
    <property type="match status" value="1"/>
</dbReference>
<sequence length="1124" mass="123098">MKLDNGNIRLSASDLMRFMACAHAATLDLQRLQGRGPDPVEDSADAELLQRHGDAHEADHLQHLAEQGRSIARIETEGVPFDRAVADTLTALRTGPEVIFQGALEGGMWGGYSDFLERVDRPSDLGDFSYEVVDTKLKRKPAPGHVLQLVLYSDLLAQVQGLAPDRAHVQLGNGQRFSFRLSEYAAYARAARQRLERFVADPQPTRPVPCKTCGLCRWREHCQQVWENEDSLFQVANITRPQVQRLEAAGITTMAALAERTERVPRIAAPTLDKLVTQARLQQARKSGPPRAELRPPVAGKGFDLLPRPQAGDLFYDIEGDPFYREGGAEGLEYLHGVWDGAEFTAFWAHDHAAEKDALIRLFAFFSDRLAAHPQARIYHYAPYEITALKRLCTQYGFGEAQLDRWLREGRFVDLYAVVRGGIIASEKSYSIKDMEAFYDIARTGEVKTAGGSVVAYEAWRETGDQGILDEIEEYNRIDCISTEKLRDWLLGLRPDRATWHELGAPTSEKTDEADAEADQLRDRLAAADLPEDRRKLLYDLGQFHKREAKPAAWAVFDAAGKDFDDLADDLDCLAGLRATGPAQPVKSSVERSYRYPFQETKLRRDATACVDRGDGSMASVTITAMDRAARTVTLKVGNKNADVLRDRLDLLPNFAINPHPIPSAIAAVIADQCGPRRNRAAEDLLARAAPRFVGPSPLRATGDPVERLIAAVGAMDDTVLPVQGPPGTGKTHVTARAILSLVRRGKRVGVASNSHEAIRNVLMGCIKALEDDDIDLTVEDLTIAHKDKAGAVPLPKGFEAIRQTRSSDDPLHTSAHVVGGTAWLFARDDLADAFDYLFVDEAGQVSLANALAMTRAARNLVLVGDPRQLPQVIQGAHPHPAELSCLDWIIGDAPVLPPDRGLYLDTTRRMHPDVTAYVSDQFYAGTLTAHSDTARQAVMVDGLPRAGAFLVPVPHEGRAQDCPEEVAAIRAMIDRLLGGSWTDKTGATRPITRSDIIVVAPYNAQVNALTEALEGVRVGTVDRFQGQEAPIALISMTASSAAETSRGLDFLLSRERLNVAISRAKALSLVFASPQLPATPCDTVEKMRLVNALAALKPLGGDGEWHRRCCDPTRSLADAGKTV</sequence>
<dbReference type="AlphaFoldDB" id="A0A1H5YI87"/>
<dbReference type="Proteomes" id="UP000236742">
    <property type="component" value="Unassembled WGS sequence"/>
</dbReference>
<dbReference type="GO" id="GO:0016787">
    <property type="term" value="F:hydrolase activity"/>
    <property type="evidence" value="ECO:0007669"/>
    <property type="project" value="UniProtKB-KW"/>
</dbReference>
<accession>A0A1H5YI87</accession>
<dbReference type="Pfam" id="PF13087">
    <property type="entry name" value="AAA_12"/>
    <property type="match status" value="1"/>
</dbReference>
<protein>
    <recommendedName>
        <fullName evidence="9">AAA+ ATPase domain-containing protein</fullName>
    </recommendedName>
</protein>
<name>A0A1H5YI87_9RHOB</name>
<keyword evidence="8" id="KW-1185">Reference proteome</keyword>
<evidence type="ECO:0000259" key="6">
    <source>
        <dbReference type="Pfam" id="PF13482"/>
    </source>
</evidence>
<keyword evidence="2" id="KW-0378">Hydrolase</keyword>
<dbReference type="InterPro" id="IPR050534">
    <property type="entry name" value="Coronavir_polyprotein_1ab"/>
</dbReference>
<evidence type="ECO:0000313" key="8">
    <source>
        <dbReference type="Proteomes" id="UP000236742"/>
    </source>
</evidence>
<dbReference type="InterPro" id="IPR038720">
    <property type="entry name" value="YprB_RNase_H-like_dom"/>
</dbReference>
<dbReference type="InterPro" id="IPR041679">
    <property type="entry name" value="DNA2/NAM7-like_C"/>
</dbReference>
<evidence type="ECO:0008006" key="9">
    <source>
        <dbReference type="Google" id="ProtNLM"/>
    </source>
</evidence>
<reference evidence="8" key="1">
    <citation type="submission" date="2016-10" db="EMBL/GenBank/DDBJ databases">
        <authorList>
            <person name="Varghese N."/>
            <person name="Submissions S."/>
        </authorList>
    </citation>
    <scope>NUCLEOTIDE SEQUENCE [LARGE SCALE GENOMIC DNA]</scope>
    <source>
        <strain evidence="8">DSM 23413</strain>
    </source>
</reference>
<dbReference type="InterPro" id="IPR047187">
    <property type="entry name" value="SF1_C_Upf1"/>
</dbReference>
<evidence type="ECO:0000256" key="1">
    <source>
        <dbReference type="ARBA" id="ARBA00022741"/>
    </source>
</evidence>
<dbReference type="PANTHER" id="PTHR43788">
    <property type="entry name" value="DNA2/NAM7 HELICASE FAMILY MEMBER"/>
    <property type="match status" value="1"/>
</dbReference>
<feature type="domain" description="YprB ribonuclease H-like" evidence="6">
    <location>
        <begin position="314"/>
        <end position="490"/>
    </location>
</feature>
<dbReference type="PANTHER" id="PTHR43788:SF8">
    <property type="entry name" value="DNA-BINDING PROTEIN SMUBP-2"/>
    <property type="match status" value="1"/>
</dbReference>
<dbReference type="EMBL" id="FNVD01000019">
    <property type="protein sequence ID" value="SEG23821.1"/>
    <property type="molecule type" value="Genomic_DNA"/>
</dbReference>
<dbReference type="InterPro" id="IPR012337">
    <property type="entry name" value="RNaseH-like_sf"/>
</dbReference>
<dbReference type="CDD" id="cd17934">
    <property type="entry name" value="DEXXQc_Upf1-like"/>
    <property type="match status" value="1"/>
</dbReference>
<dbReference type="SUPFAM" id="SSF53098">
    <property type="entry name" value="Ribonuclease H-like"/>
    <property type="match status" value="1"/>
</dbReference>
<dbReference type="OrthoDB" id="9757917at2"/>
<dbReference type="NCBIfam" id="TIGR03491">
    <property type="entry name" value="TM0106 family RecB-like putative nuclease"/>
    <property type="match status" value="1"/>
</dbReference>